<dbReference type="PANTHER" id="PTHR30572">
    <property type="entry name" value="MEMBRANE COMPONENT OF TRANSPORTER-RELATED"/>
    <property type="match status" value="1"/>
</dbReference>
<evidence type="ECO:0000259" key="9">
    <source>
        <dbReference type="Pfam" id="PF02687"/>
    </source>
</evidence>
<dbReference type="PANTHER" id="PTHR30572:SF4">
    <property type="entry name" value="ABC TRANSPORTER PERMEASE YTRF"/>
    <property type="match status" value="1"/>
</dbReference>
<feature type="transmembrane region" description="Helical" evidence="8">
    <location>
        <begin position="348"/>
        <end position="372"/>
    </location>
</feature>
<feature type="compositionally biased region" description="Basic and acidic residues" evidence="7">
    <location>
        <begin position="47"/>
        <end position="66"/>
    </location>
</feature>
<evidence type="ECO:0000256" key="2">
    <source>
        <dbReference type="ARBA" id="ARBA00022475"/>
    </source>
</evidence>
<feature type="transmembrane region" description="Helical" evidence="8">
    <location>
        <begin position="810"/>
        <end position="831"/>
    </location>
</feature>
<keyword evidence="5 8" id="KW-0472">Membrane</keyword>
<feature type="transmembrane region" description="Helical" evidence="8">
    <location>
        <begin position="445"/>
        <end position="468"/>
    </location>
</feature>
<feature type="transmembrane region" description="Helical" evidence="8">
    <location>
        <begin position="100"/>
        <end position="122"/>
    </location>
</feature>
<dbReference type="Pfam" id="PF02687">
    <property type="entry name" value="FtsX"/>
    <property type="match status" value="2"/>
</dbReference>
<gene>
    <name evidence="11" type="ORF">WI372_13515</name>
</gene>
<evidence type="ECO:0000256" key="1">
    <source>
        <dbReference type="ARBA" id="ARBA00004651"/>
    </source>
</evidence>
<evidence type="ECO:0000313" key="11">
    <source>
        <dbReference type="EMBL" id="MEK9502006.1"/>
    </source>
</evidence>
<dbReference type="Pfam" id="PF12704">
    <property type="entry name" value="MacB_PCD"/>
    <property type="match status" value="2"/>
</dbReference>
<evidence type="ECO:0000256" key="8">
    <source>
        <dbReference type="SAM" id="Phobius"/>
    </source>
</evidence>
<dbReference type="RefSeq" id="WP_405287314.1">
    <property type="nucleotide sequence ID" value="NZ_JBBHLI010000008.1"/>
</dbReference>
<dbReference type="InterPro" id="IPR025857">
    <property type="entry name" value="MacB_PCD"/>
</dbReference>
<keyword evidence="2" id="KW-1003">Cell membrane</keyword>
<dbReference type="EMBL" id="JBBHLI010000008">
    <property type="protein sequence ID" value="MEK9502006.1"/>
    <property type="molecule type" value="Genomic_DNA"/>
</dbReference>
<dbReference type="InterPro" id="IPR047928">
    <property type="entry name" value="Perm_prefix_1"/>
</dbReference>
<evidence type="ECO:0000256" key="6">
    <source>
        <dbReference type="ARBA" id="ARBA00038076"/>
    </source>
</evidence>
<dbReference type="InterPro" id="IPR050250">
    <property type="entry name" value="Macrolide_Exporter_MacB"/>
</dbReference>
<keyword evidence="4 8" id="KW-1133">Transmembrane helix</keyword>
<comment type="similarity">
    <text evidence="6">Belongs to the ABC-4 integral membrane protein family.</text>
</comment>
<feature type="region of interest" description="Disordered" evidence="7">
    <location>
        <begin position="47"/>
        <end position="77"/>
    </location>
</feature>
<keyword evidence="3 8" id="KW-0812">Transmembrane</keyword>
<feature type="domain" description="ABC3 transporter permease C-terminal" evidence="9">
    <location>
        <begin position="760"/>
        <end position="866"/>
    </location>
</feature>
<feature type="transmembrane region" description="Helical" evidence="8">
    <location>
        <begin position="494"/>
        <end position="513"/>
    </location>
</feature>
<protein>
    <submittedName>
        <fullName evidence="11">ABC transporter permease</fullName>
    </submittedName>
</protein>
<evidence type="ECO:0000256" key="5">
    <source>
        <dbReference type="ARBA" id="ARBA00023136"/>
    </source>
</evidence>
<dbReference type="InterPro" id="IPR017800">
    <property type="entry name" value="ADOP"/>
</dbReference>
<feature type="transmembrane region" description="Helical" evidence="8">
    <location>
        <begin position="755"/>
        <end position="776"/>
    </location>
</feature>
<feature type="domain" description="MacB-like periplasmic core" evidence="10">
    <location>
        <begin position="106"/>
        <end position="314"/>
    </location>
</feature>
<evidence type="ECO:0000259" key="10">
    <source>
        <dbReference type="Pfam" id="PF12704"/>
    </source>
</evidence>
<comment type="subcellular location">
    <subcellularLocation>
        <location evidence="1">Cell membrane</location>
        <topology evidence="1">Multi-pass membrane protein</topology>
    </subcellularLocation>
</comment>
<feature type="transmembrane region" description="Helical" evidence="8">
    <location>
        <begin position="843"/>
        <end position="865"/>
    </location>
</feature>
<name>A0ABU9EBA2_9BACT</name>
<comment type="caution">
    <text evidence="11">The sequence shown here is derived from an EMBL/GenBank/DDBJ whole genome shotgun (WGS) entry which is preliminary data.</text>
</comment>
<dbReference type="Proteomes" id="UP001484239">
    <property type="component" value="Unassembled WGS sequence"/>
</dbReference>
<evidence type="ECO:0000313" key="12">
    <source>
        <dbReference type="Proteomes" id="UP001484239"/>
    </source>
</evidence>
<evidence type="ECO:0000256" key="7">
    <source>
        <dbReference type="SAM" id="MobiDB-lite"/>
    </source>
</evidence>
<sequence length="880" mass="93200">MKGRWRDRLHPLLGRARVEREVDDEFAAHIEHRVDDLVESGMDPEAARARAEREFGNRSRLRRDTVKAGSGDGASGAGGRAGWFRDVAWAGRQLRRSPGFAAVAGLTLMLGIGAAVTIVSVVRTVVLDPLPFEAPEELLALGTLTPAGDPFSTSEPAFLDWRERLRTVSDVGAYAGRTETLRAPGDPRGIVRGYANAGLLEMLGVEPSIGRAFTAAEDRPGDPVPVALLAHDLWQERFGGAADVVGSTVDVDGRLFEVIGVLPEGLDVLFGGGIDLLTPLAADPGMDRGEHYLDVVARMAPGATETEVLSDLQSVAAWQSDTFEEDRGWSAELEPLDRALLGEATIRAGWVLIAAAGLLLAMACVNVSNLLLARATARKGEMGLRAVLGADRTTLLRQLAVESALLAGIGTALGLAMATVALPLVRRLGAGRLPRLDEAGVDPATAAAACVLAALTVGLFGLAPMVGLRRDSLAAGLRGVGRGSAAGGGGLRRALVTAQVVASVVLLVGTGLLSRSFAKLSSVDPGFETVDRVTLDLAMPDAAYDWQERGPLMQEILRRSGEVPGVEVVGATSVDPFSGYALANFVARRDRMPERAADFTPIHWRVVTPGFFEAMGLEIRAGRGFDQGDLGDDGVPVVVGEGLAERFFGSASEALDRELVWGDHDGSVLRIVGVAERLRDVRIDEESELMVYRAHAMLPWASMTLVARLRPGADPAVASGLREAVRSAAPGLAVPEVRLLETTLDRALAEPRFNLLLMAAFALVGLALAVVGLYGLTAFEVRRSFREIGIRMSLGAESSSLVSGLVARRMMLAGIGMTIGMALAGYASRWLDTLLFEVSPRDPLTWIAVIATVGVTTAVATWIPARWAAAVDPRQVLSAE</sequence>
<proteinExistence type="inferred from homology"/>
<reference evidence="11 12" key="1">
    <citation type="submission" date="2024-02" db="EMBL/GenBank/DDBJ databases">
        <title>A novel Gemmatimonadota bacterium.</title>
        <authorList>
            <person name="Du Z.-J."/>
            <person name="Ye Y.-Q."/>
        </authorList>
    </citation>
    <scope>NUCLEOTIDE SEQUENCE [LARGE SCALE GENOMIC DNA]</scope>
    <source>
        <strain evidence="11 12">DH-20</strain>
    </source>
</reference>
<dbReference type="InterPro" id="IPR003838">
    <property type="entry name" value="ABC3_permease_C"/>
</dbReference>
<organism evidence="11 12">
    <name type="scientific">Gaopeijia maritima</name>
    <dbReference type="NCBI Taxonomy" id="3119007"/>
    <lineage>
        <taxon>Bacteria</taxon>
        <taxon>Pseudomonadati</taxon>
        <taxon>Gemmatimonadota</taxon>
        <taxon>Longimicrobiia</taxon>
        <taxon>Gaopeijiales</taxon>
        <taxon>Gaopeijiaceae</taxon>
        <taxon>Gaopeijia</taxon>
    </lineage>
</organism>
<keyword evidence="12" id="KW-1185">Reference proteome</keyword>
<evidence type="ECO:0000256" key="3">
    <source>
        <dbReference type="ARBA" id="ARBA00022692"/>
    </source>
</evidence>
<accession>A0ABU9EBA2</accession>
<dbReference type="NCBIfam" id="NF038403">
    <property type="entry name" value="perm_prefix_1"/>
    <property type="match status" value="1"/>
</dbReference>
<dbReference type="NCBIfam" id="TIGR03434">
    <property type="entry name" value="ADOP"/>
    <property type="match status" value="1"/>
</dbReference>
<feature type="transmembrane region" description="Helical" evidence="8">
    <location>
        <begin position="404"/>
        <end position="425"/>
    </location>
</feature>
<evidence type="ECO:0000256" key="4">
    <source>
        <dbReference type="ARBA" id="ARBA00022989"/>
    </source>
</evidence>
<feature type="domain" description="MacB-like periplasmic core" evidence="10">
    <location>
        <begin position="502"/>
        <end position="718"/>
    </location>
</feature>
<feature type="domain" description="ABC3 transporter permease C-terminal" evidence="9">
    <location>
        <begin position="354"/>
        <end position="468"/>
    </location>
</feature>